<dbReference type="AlphaFoldDB" id="A0A8C9S0I2"/>
<keyword evidence="2" id="KW-0393">Immunoglobulin domain</keyword>
<name>A0A8C9S0I2_SCLFO</name>
<dbReference type="SUPFAM" id="SSF48726">
    <property type="entry name" value="Immunoglobulin"/>
    <property type="match status" value="1"/>
</dbReference>
<feature type="signal peptide" evidence="5">
    <location>
        <begin position="1"/>
        <end position="23"/>
    </location>
</feature>
<evidence type="ECO:0000256" key="2">
    <source>
        <dbReference type="ARBA" id="ARBA00023319"/>
    </source>
</evidence>
<dbReference type="InterPro" id="IPR011162">
    <property type="entry name" value="MHC_I/II-like_Ag-recog"/>
</dbReference>
<keyword evidence="4" id="KW-1133">Transmembrane helix</keyword>
<evidence type="ECO:0000256" key="3">
    <source>
        <dbReference type="RuleBase" id="RU004439"/>
    </source>
</evidence>
<reference evidence="7 8" key="1">
    <citation type="submission" date="2019-04" db="EMBL/GenBank/DDBJ databases">
        <authorList>
            <consortium name="Wellcome Sanger Institute Data Sharing"/>
        </authorList>
    </citation>
    <scope>NUCLEOTIDE SEQUENCE [LARGE SCALE GENOMIC DNA]</scope>
</reference>
<dbReference type="OrthoDB" id="8890485at2759"/>
<proteinExistence type="inferred from homology"/>
<evidence type="ECO:0000259" key="6">
    <source>
        <dbReference type="PROSITE" id="PS50835"/>
    </source>
</evidence>
<dbReference type="InterPro" id="IPR003597">
    <property type="entry name" value="Ig_C1-set"/>
</dbReference>
<evidence type="ECO:0000256" key="4">
    <source>
        <dbReference type="SAM" id="Phobius"/>
    </source>
</evidence>
<keyword evidence="1" id="KW-0325">Glycoprotein</keyword>
<keyword evidence="4" id="KW-0812">Transmembrane</keyword>
<feature type="transmembrane region" description="Helical" evidence="4">
    <location>
        <begin position="296"/>
        <end position="320"/>
    </location>
</feature>
<evidence type="ECO:0000313" key="8">
    <source>
        <dbReference type="Proteomes" id="UP000694397"/>
    </source>
</evidence>
<protein>
    <recommendedName>
        <fullName evidence="6">Ig-like domain-containing protein</fullName>
    </recommendedName>
</protein>
<dbReference type="InterPro" id="IPR007110">
    <property type="entry name" value="Ig-like_dom"/>
</dbReference>
<feature type="domain" description="Ig-like" evidence="6">
    <location>
        <begin position="232"/>
        <end position="289"/>
    </location>
</feature>
<evidence type="ECO:0000313" key="7">
    <source>
        <dbReference type="Ensembl" id="ENSSFOP00015027520.2"/>
    </source>
</evidence>
<sequence>NWFCSLLFTVIFCFILNFPHVLCSFVEIHSLEYIYTALSKPIGLPGIYEFTAMGILDDKEIDYYNSQEKLKIPRQNWMKERLNRNYWNRGTQSRRSKEQWFKVSINILMDRMRHNNSDVHALQCRIGCRGVHQPDGSLRFLGSTYSYGYDGEDFLSFDDSNSQWIASVPAALPSKRKRDKFQILNQYTKGYLQKECMDCLSKFMYYGEADLRKHYVHRFGEKKSKISGKVFLHCLATGLHLKDVKLDLYRNGVVMTESDGERPEETYQLRKSIEVSLSDNSVYKCEVDHRILKEPIIIVLGIILIFFLTILAITISDMYIEWF</sequence>
<dbReference type="Pfam" id="PF00129">
    <property type="entry name" value="MHC_I"/>
    <property type="match status" value="1"/>
</dbReference>
<keyword evidence="8" id="KW-1185">Reference proteome</keyword>
<dbReference type="GO" id="GO:0009897">
    <property type="term" value="C:external side of plasma membrane"/>
    <property type="evidence" value="ECO:0007669"/>
    <property type="project" value="TreeGrafter"/>
</dbReference>
<keyword evidence="5" id="KW-0732">Signal</keyword>
<dbReference type="Gene3D" id="3.30.500.10">
    <property type="entry name" value="MHC class I-like antigen recognition-like"/>
    <property type="match status" value="1"/>
</dbReference>
<dbReference type="InterPro" id="IPR036179">
    <property type="entry name" value="Ig-like_dom_sf"/>
</dbReference>
<reference evidence="7" key="3">
    <citation type="submission" date="2025-09" db="UniProtKB">
        <authorList>
            <consortium name="Ensembl"/>
        </authorList>
    </citation>
    <scope>IDENTIFICATION</scope>
</reference>
<organism evidence="7 8">
    <name type="scientific">Scleropages formosus</name>
    <name type="common">Asian bonytongue</name>
    <name type="synonym">Osteoglossum formosum</name>
    <dbReference type="NCBI Taxonomy" id="113540"/>
    <lineage>
        <taxon>Eukaryota</taxon>
        <taxon>Metazoa</taxon>
        <taxon>Chordata</taxon>
        <taxon>Craniata</taxon>
        <taxon>Vertebrata</taxon>
        <taxon>Euteleostomi</taxon>
        <taxon>Actinopterygii</taxon>
        <taxon>Neopterygii</taxon>
        <taxon>Teleostei</taxon>
        <taxon>Osteoglossocephala</taxon>
        <taxon>Osteoglossomorpha</taxon>
        <taxon>Osteoglossiformes</taxon>
        <taxon>Osteoglossidae</taxon>
        <taxon>Scleropages</taxon>
    </lineage>
</organism>
<dbReference type="SMART" id="SM00407">
    <property type="entry name" value="IGc1"/>
    <property type="match status" value="1"/>
</dbReference>
<dbReference type="InterPro" id="IPR011161">
    <property type="entry name" value="MHC_I-like_Ag-recog"/>
</dbReference>
<dbReference type="InterPro" id="IPR037055">
    <property type="entry name" value="MHC_I-like_Ag-recog_sf"/>
</dbReference>
<dbReference type="GO" id="GO:0005615">
    <property type="term" value="C:extracellular space"/>
    <property type="evidence" value="ECO:0007669"/>
    <property type="project" value="TreeGrafter"/>
</dbReference>
<keyword evidence="4" id="KW-0472">Membrane</keyword>
<dbReference type="FunFam" id="3.30.500.10:FF:000005">
    <property type="entry name" value="MHC class I antigen ZKA transcript variant 1"/>
    <property type="match status" value="1"/>
</dbReference>
<dbReference type="PANTHER" id="PTHR16675">
    <property type="entry name" value="MHC CLASS I-RELATED"/>
    <property type="match status" value="1"/>
</dbReference>
<accession>A0A8C9S0I2</accession>
<dbReference type="GO" id="GO:0006955">
    <property type="term" value="P:immune response"/>
    <property type="evidence" value="ECO:0007669"/>
    <property type="project" value="TreeGrafter"/>
</dbReference>
<dbReference type="PANTHER" id="PTHR16675:SF193">
    <property type="entry name" value="LOC571647 PROTEIN-RELATED"/>
    <property type="match status" value="1"/>
</dbReference>
<dbReference type="InterPro" id="IPR003006">
    <property type="entry name" value="Ig/MHC_CS"/>
</dbReference>
<dbReference type="Pfam" id="PF07654">
    <property type="entry name" value="C1-set"/>
    <property type="match status" value="1"/>
</dbReference>
<evidence type="ECO:0000256" key="5">
    <source>
        <dbReference type="SAM" id="SignalP"/>
    </source>
</evidence>
<dbReference type="InterPro" id="IPR050208">
    <property type="entry name" value="MHC_class-I_related"/>
</dbReference>
<gene>
    <name evidence="7" type="primary">LOC108935645</name>
</gene>
<dbReference type="GeneTree" id="ENSGT01150000287002"/>
<dbReference type="Ensembl" id="ENSSFOT00015027830.2">
    <property type="protein sequence ID" value="ENSSFOP00015027520.2"/>
    <property type="gene ID" value="ENSSFOG00015017462.2"/>
</dbReference>
<feature type="chain" id="PRO_5034753913" description="Ig-like domain-containing protein" evidence="5">
    <location>
        <begin position="24"/>
        <end position="323"/>
    </location>
</feature>
<dbReference type="InterPro" id="IPR013783">
    <property type="entry name" value="Ig-like_fold"/>
</dbReference>
<dbReference type="InterPro" id="IPR001039">
    <property type="entry name" value="MHC_I_a_a1/a2"/>
</dbReference>
<reference evidence="7" key="2">
    <citation type="submission" date="2025-08" db="UniProtKB">
        <authorList>
            <consortium name="Ensembl"/>
        </authorList>
    </citation>
    <scope>IDENTIFICATION</scope>
</reference>
<dbReference type="PROSITE" id="PS00290">
    <property type="entry name" value="IG_MHC"/>
    <property type="match status" value="1"/>
</dbReference>
<dbReference type="SUPFAM" id="SSF54452">
    <property type="entry name" value="MHC antigen-recognition domain"/>
    <property type="match status" value="1"/>
</dbReference>
<dbReference type="Proteomes" id="UP000694397">
    <property type="component" value="Chromosome 23"/>
</dbReference>
<comment type="similarity">
    <text evidence="3">Belongs to the MHC class I family.</text>
</comment>
<dbReference type="PRINTS" id="PR01638">
    <property type="entry name" value="MHCCLASSI"/>
</dbReference>
<dbReference type="PROSITE" id="PS50835">
    <property type="entry name" value="IG_LIKE"/>
    <property type="match status" value="1"/>
</dbReference>
<evidence type="ECO:0000256" key="1">
    <source>
        <dbReference type="ARBA" id="ARBA00023180"/>
    </source>
</evidence>
<dbReference type="Gene3D" id="2.60.40.10">
    <property type="entry name" value="Immunoglobulins"/>
    <property type="match status" value="1"/>
</dbReference>